<proteinExistence type="inferred from homology"/>
<comment type="subcellular location">
    <subcellularLocation>
        <location evidence="1">Membrane</location>
        <topology evidence="1">Lipid-anchor</topology>
    </subcellularLocation>
</comment>
<accession>A0A549YJH4</accession>
<dbReference type="InterPro" id="IPR046953">
    <property type="entry name" value="Spore_GerAC-like_C"/>
</dbReference>
<dbReference type="Gene3D" id="3.30.300.210">
    <property type="entry name" value="Nutrient germinant receptor protein C, domain 3"/>
    <property type="match status" value="1"/>
</dbReference>
<dbReference type="NCBIfam" id="TIGR02887">
    <property type="entry name" value="spore_ger_x_C"/>
    <property type="match status" value="1"/>
</dbReference>
<name>A0A549YJH4_9BACI</name>
<dbReference type="Pfam" id="PF25198">
    <property type="entry name" value="Spore_GerAC_N"/>
    <property type="match status" value="1"/>
</dbReference>
<dbReference type="EMBL" id="VJMZ01000001">
    <property type="protein sequence ID" value="TRM12014.1"/>
    <property type="molecule type" value="Genomic_DNA"/>
</dbReference>
<dbReference type="Pfam" id="PF05504">
    <property type="entry name" value="Spore_GerAC"/>
    <property type="match status" value="1"/>
</dbReference>
<evidence type="ECO:0000259" key="9">
    <source>
        <dbReference type="Pfam" id="PF05504"/>
    </source>
</evidence>
<evidence type="ECO:0000259" key="10">
    <source>
        <dbReference type="Pfam" id="PF25198"/>
    </source>
</evidence>
<dbReference type="PROSITE" id="PS51257">
    <property type="entry name" value="PROKAR_LIPOPROTEIN"/>
    <property type="match status" value="1"/>
</dbReference>
<dbReference type="InterPro" id="IPR038501">
    <property type="entry name" value="Spore_GerAC_C_sf"/>
</dbReference>
<dbReference type="GO" id="GO:0009847">
    <property type="term" value="P:spore germination"/>
    <property type="evidence" value="ECO:0007669"/>
    <property type="project" value="InterPro"/>
</dbReference>
<comment type="caution">
    <text evidence="11">The sequence shown here is derived from an EMBL/GenBank/DDBJ whole genome shotgun (WGS) entry which is preliminary data.</text>
</comment>
<feature type="region of interest" description="Disordered" evidence="8">
    <location>
        <begin position="375"/>
        <end position="397"/>
    </location>
</feature>
<evidence type="ECO:0000256" key="3">
    <source>
        <dbReference type="ARBA" id="ARBA00022544"/>
    </source>
</evidence>
<evidence type="ECO:0000256" key="2">
    <source>
        <dbReference type="ARBA" id="ARBA00007886"/>
    </source>
</evidence>
<evidence type="ECO:0000256" key="6">
    <source>
        <dbReference type="ARBA" id="ARBA00023139"/>
    </source>
</evidence>
<reference evidence="11 12" key="1">
    <citation type="submission" date="2019-07" db="EMBL/GenBank/DDBJ databases">
        <title>Genomic analysis of Lentibacillus sp. NKC851-2.</title>
        <authorList>
            <person name="Oh Y.J."/>
        </authorList>
    </citation>
    <scope>NUCLEOTIDE SEQUENCE [LARGE SCALE GENOMIC DNA]</scope>
    <source>
        <strain evidence="11 12">NKC851-2</strain>
    </source>
</reference>
<evidence type="ECO:0000313" key="11">
    <source>
        <dbReference type="EMBL" id="TRM12014.1"/>
    </source>
</evidence>
<organism evidence="11 12">
    <name type="scientific">Lentibacillus cibarius</name>
    <dbReference type="NCBI Taxonomy" id="2583219"/>
    <lineage>
        <taxon>Bacteria</taxon>
        <taxon>Bacillati</taxon>
        <taxon>Bacillota</taxon>
        <taxon>Bacilli</taxon>
        <taxon>Bacillales</taxon>
        <taxon>Bacillaceae</taxon>
        <taxon>Lentibacillus</taxon>
    </lineage>
</organism>
<keyword evidence="4" id="KW-0732">Signal</keyword>
<feature type="domain" description="Spore germination protein N-terminal" evidence="10">
    <location>
        <begin position="28"/>
        <end position="203"/>
    </location>
</feature>
<dbReference type="Gene3D" id="6.20.190.10">
    <property type="entry name" value="Nutrient germinant receptor protein C, domain 1"/>
    <property type="match status" value="1"/>
</dbReference>
<keyword evidence="5" id="KW-0472">Membrane</keyword>
<evidence type="ECO:0000256" key="5">
    <source>
        <dbReference type="ARBA" id="ARBA00023136"/>
    </source>
</evidence>
<evidence type="ECO:0000313" key="12">
    <source>
        <dbReference type="Proteomes" id="UP000319280"/>
    </source>
</evidence>
<dbReference type="PANTHER" id="PTHR35789">
    <property type="entry name" value="SPORE GERMINATION PROTEIN B3"/>
    <property type="match status" value="1"/>
</dbReference>
<dbReference type="RefSeq" id="WP_142791041.1">
    <property type="nucleotide sequence ID" value="NZ_VJMZ01000001.1"/>
</dbReference>
<dbReference type="InterPro" id="IPR008844">
    <property type="entry name" value="Spore_GerAC-like"/>
</dbReference>
<gene>
    <name evidence="11" type="ORF">FH966_10135</name>
</gene>
<comment type="similarity">
    <text evidence="2">Belongs to the GerABKC lipoprotein family.</text>
</comment>
<dbReference type="Proteomes" id="UP000319280">
    <property type="component" value="Unassembled WGS sequence"/>
</dbReference>
<evidence type="ECO:0000256" key="1">
    <source>
        <dbReference type="ARBA" id="ARBA00004635"/>
    </source>
</evidence>
<keyword evidence="7" id="KW-0449">Lipoprotein</keyword>
<keyword evidence="12" id="KW-1185">Reference proteome</keyword>
<dbReference type="PANTHER" id="PTHR35789:SF1">
    <property type="entry name" value="SPORE GERMINATION PROTEIN B3"/>
    <property type="match status" value="1"/>
</dbReference>
<evidence type="ECO:0000256" key="4">
    <source>
        <dbReference type="ARBA" id="ARBA00022729"/>
    </source>
</evidence>
<feature type="domain" description="Spore germination GerAC-like C-terminal" evidence="9">
    <location>
        <begin position="216"/>
        <end position="381"/>
    </location>
</feature>
<sequence>MKRLFNPKKRLLTIILCFIPIFLSGCWDRTEINDLAIVVGVGLDRTDNGEIELSAQIVNPKVIGSAGMNGGGGQGEQQPVIVKTATGKTIYDARSKLQEKTSRRLFEGHNRVIIIGKSLAEAGIRKHIDFFARFPVPRLRANVFFTNGKATDILKVIPSFEDGESAEAARELASLKIGLNVTTKDLLQQLASTSGNTALPRITESKSELGDGLKVNGTAIFKNNKLTGQIDDKVTRGLLWLTDEIETASVTIQPKDAEGYISFKLLRSSTELIPTIKNGKWKMTVQITTEDDVAENETKLDMMDPKTVQKLEKQMEENIDKRIQLVLDEVQTGMEADVFGFGETFERHYPKRWKQAKDKWNEKFPEIEVVIKSDAKIRRPGRSSGPQGVPQEKEKKK</sequence>
<evidence type="ECO:0000256" key="7">
    <source>
        <dbReference type="ARBA" id="ARBA00023288"/>
    </source>
</evidence>
<dbReference type="AlphaFoldDB" id="A0A549YJH4"/>
<dbReference type="GO" id="GO:0016020">
    <property type="term" value="C:membrane"/>
    <property type="evidence" value="ECO:0007669"/>
    <property type="project" value="UniProtKB-SubCell"/>
</dbReference>
<evidence type="ECO:0000256" key="8">
    <source>
        <dbReference type="SAM" id="MobiDB-lite"/>
    </source>
</evidence>
<dbReference type="InterPro" id="IPR057336">
    <property type="entry name" value="GerAC_N"/>
</dbReference>
<protein>
    <submittedName>
        <fullName evidence="11">Ger(X)C family spore germination protein</fullName>
    </submittedName>
</protein>
<keyword evidence="3" id="KW-0309">Germination</keyword>
<keyword evidence="6" id="KW-0564">Palmitate</keyword>